<dbReference type="PANTHER" id="PTHR30619:SF1">
    <property type="entry name" value="RECOMBINATION PROTEIN 2"/>
    <property type="match status" value="1"/>
</dbReference>
<dbReference type="InterPro" id="IPR036866">
    <property type="entry name" value="RibonucZ/Hydroxyglut_hydro"/>
</dbReference>
<dbReference type="AlphaFoldDB" id="A0A161PJ81"/>
<protein>
    <recommendedName>
        <fullName evidence="1">Metallo-beta-lactamase domain-containing protein</fullName>
    </recommendedName>
</protein>
<dbReference type="InterPro" id="IPR001279">
    <property type="entry name" value="Metallo-B-lactamas"/>
</dbReference>
<dbReference type="RefSeq" id="WP_061949149.1">
    <property type="nucleotide sequence ID" value="NZ_LTAO01000023.1"/>
</dbReference>
<dbReference type="EMBL" id="LTAO01000023">
    <property type="protein sequence ID" value="KYG29341.1"/>
    <property type="molecule type" value="Genomic_DNA"/>
</dbReference>
<proteinExistence type="predicted"/>
<evidence type="ECO:0000313" key="2">
    <source>
        <dbReference type="EMBL" id="KYG29341.1"/>
    </source>
</evidence>
<name>A0A161PJ81_9BACI</name>
<sequence length="306" mass="34796">MKVNRISFVLLVLMLIMTLLNNENNLFTVYAEQSQEHSFFQTDSDAGKLTIRYFNLEDSHKSGDAILIKGPEGDTMLIDSGTFAVGDQLSEYLAQLQVHSLDYSVASHPHHDHIGGYQKLIGNIPIRQFLLPDIPALTEANKKLQQLLAEHQLHIEYIKKNDQFKLGEEVFIEVLHPGPLESKGKWSTKEINESALVLKVSYRNHSFLLASDIYKATEKQLIEEYGDQLKVDFLHIPHHGHQTSSSKTFIKQVSPKYAVISSNRSKWKKVNQMYQSEGVKTYITERDGHIKITSDGQEFDISGSLK</sequence>
<dbReference type="OrthoDB" id="9761531at2"/>
<dbReference type="SUPFAM" id="SSF56281">
    <property type="entry name" value="Metallo-hydrolase/oxidoreductase"/>
    <property type="match status" value="1"/>
</dbReference>
<evidence type="ECO:0000313" key="3">
    <source>
        <dbReference type="Proteomes" id="UP000075806"/>
    </source>
</evidence>
<organism evidence="2 3">
    <name type="scientific">Alkalihalobacillus trypoxylicola</name>
    <dbReference type="NCBI Taxonomy" id="519424"/>
    <lineage>
        <taxon>Bacteria</taxon>
        <taxon>Bacillati</taxon>
        <taxon>Bacillota</taxon>
        <taxon>Bacilli</taxon>
        <taxon>Bacillales</taxon>
        <taxon>Bacillaceae</taxon>
        <taxon>Alkalihalobacillus</taxon>
    </lineage>
</organism>
<dbReference type="STRING" id="519424.AZF04_07395"/>
<dbReference type="InterPro" id="IPR052159">
    <property type="entry name" value="Competence_DNA_uptake"/>
</dbReference>
<comment type="caution">
    <text evidence="2">The sequence shown here is derived from an EMBL/GenBank/DDBJ whole genome shotgun (WGS) entry which is preliminary data.</text>
</comment>
<dbReference type="PANTHER" id="PTHR30619">
    <property type="entry name" value="DNA INTERNALIZATION/COMPETENCE PROTEIN COMEC/REC2"/>
    <property type="match status" value="1"/>
</dbReference>
<keyword evidence="3" id="KW-1185">Reference proteome</keyword>
<dbReference type="CDD" id="cd07731">
    <property type="entry name" value="ComA-like_MBL-fold"/>
    <property type="match status" value="1"/>
</dbReference>
<dbReference type="Pfam" id="PF00753">
    <property type="entry name" value="Lactamase_B"/>
    <property type="match status" value="1"/>
</dbReference>
<gene>
    <name evidence="2" type="ORF">AZF04_07395</name>
</gene>
<dbReference type="Gene3D" id="3.60.15.10">
    <property type="entry name" value="Ribonuclease Z/Hydroxyacylglutathione hydrolase-like"/>
    <property type="match status" value="1"/>
</dbReference>
<evidence type="ECO:0000259" key="1">
    <source>
        <dbReference type="SMART" id="SM00849"/>
    </source>
</evidence>
<dbReference type="InterPro" id="IPR035681">
    <property type="entry name" value="ComA-like_MBL"/>
</dbReference>
<accession>A0A161PJ81</accession>
<feature type="domain" description="Metallo-beta-lactamase" evidence="1">
    <location>
        <begin position="62"/>
        <end position="264"/>
    </location>
</feature>
<reference evidence="2" key="1">
    <citation type="submission" date="2016-02" db="EMBL/GenBank/DDBJ databases">
        <title>Genome sequence of Bacillus trypoxylicola KCTC 13244(T).</title>
        <authorList>
            <person name="Jeong H."/>
            <person name="Park S.-H."/>
            <person name="Choi S.-K."/>
        </authorList>
    </citation>
    <scope>NUCLEOTIDE SEQUENCE [LARGE SCALE GENOMIC DNA]</scope>
    <source>
        <strain evidence="2">KCTC 13244</strain>
    </source>
</reference>
<dbReference type="Proteomes" id="UP000075806">
    <property type="component" value="Unassembled WGS sequence"/>
</dbReference>
<dbReference type="SMART" id="SM00849">
    <property type="entry name" value="Lactamase_B"/>
    <property type="match status" value="1"/>
</dbReference>